<evidence type="ECO:0000313" key="2">
    <source>
        <dbReference type="EMBL" id="ANC48452.1"/>
    </source>
</evidence>
<geneLocation type="plasmid" evidence="2">
    <name>U2501</name>
</geneLocation>
<proteinExistence type="predicted"/>
<feature type="compositionally biased region" description="Low complexity" evidence="1">
    <location>
        <begin position="1"/>
        <end position="19"/>
    </location>
</feature>
<dbReference type="AlphaFoldDB" id="A0A160HRM4"/>
<evidence type="ECO:0000256" key="1">
    <source>
        <dbReference type="SAM" id="MobiDB-lite"/>
    </source>
</evidence>
<protein>
    <submittedName>
        <fullName evidence="2">Phage tail fiber protein</fullName>
    </submittedName>
</protein>
<organism evidence="2">
    <name type="scientific">Escherichia coli</name>
    <dbReference type="NCBI Taxonomy" id="562"/>
    <lineage>
        <taxon>Bacteria</taxon>
        <taxon>Pseudomonadati</taxon>
        <taxon>Pseudomonadota</taxon>
        <taxon>Gammaproteobacteria</taxon>
        <taxon>Enterobacterales</taxon>
        <taxon>Enterobacteriaceae</taxon>
        <taxon>Escherichia</taxon>
    </lineage>
</organism>
<reference evidence="2" key="1">
    <citation type="submission" date="2016-03" db="EMBL/GenBank/DDBJ databases">
        <title>E. coli WE-0250 MDR strain plasmid U2501.</title>
        <authorList>
            <person name="Kang H.-Y."/>
            <person name="Kim S."/>
            <person name="Kim J."/>
        </authorList>
    </citation>
    <scope>NUCLEOTIDE SEQUENCE</scope>
    <source>
        <strain evidence="2">WE-0250</strain>
        <plasmid evidence="2">U2501</plasmid>
    </source>
</reference>
<sequence>MEIISPAAVNPPVNDPPDSGKAPTSAAVGLFLVLYALRHPGE</sequence>
<keyword evidence="2" id="KW-0614">Plasmid</keyword>
<accession>A0A160HRM4</accession>
<feature type="region of interest" description="Disordered" evidence="1">
    <location>
        <begin position="1"/>
        <end position="22"/>
    </location>
</feature>
<dbReference type="EMBL" id="KU980950">
    <property type="protein sequence ID" value="ANC48452.1"/>
    <property type="molecule type" value="Genomic_DNA"/>
</dbReference>
<name>A0A160HRM4_ECOLX</name>